<sequence length="130" mass="15919">MDSQRKFELKPLNSITYEFSVDGNNNRIDYFFIDGNFLYEKEYYHEIEKKIRNYYPSEKKHLYSIYIYNKTDEINDSFNKERKWLDGENKNLISYIRLTEGVPDIFYILKDGNVVYDNIKNKEINFEFDQ</sequence>
<evidence type="ECO:0000313" key="2">
    <source>
        <dbReference type="Proteomes" id="UP000215196"/>
    </source>
</evidence>
<reference evidence="1 2" key="1">
    <citation type="submission" date="2017-06" db="EMBL/GenBank/DDBJ databases">
        <authorList>
            <consortium name="Pathogen Informatics"/>
        </authorList>
    </citation>
    <scope>NUCLEOTIDE SEQUENCE [LARGE SCALE GENOMIC DNA]</scope>
    <source>
        <strain evidence="1 2">NCTC13490</strain>
    </source>
</reference>
<dbReference type="AlphaFoldDB" id="A0A239WLW7"/>
<proteinExistence type="predicted"/>
<dbReference type="Proteomes" id="UP000215196">
    <property type="component" value="Chromosome 1"/>
</dbReference>
<dbReference type="KEGG" id="ctak:4412677_00371"/>
<organism evidence="1 2">
    <name type="scientific">Chryseobacterium taklimakanense</name>
    <dbReference type="NCBI Taxonomy" id="536441"/>
    <lineage>
        <taxon>Bacteria</taxon>
        <taxon>Pseudomonadati</taxon>
        <taxon>Bacteroidota</taxon>
        <taxon>Flavobacteriia</taxon>
        <taxon>Flavobacteriales</taxon>
        <taxon>Weeksellaceae</taxon>
        <taxon>Chryseobacterium group</taxon>
        <taxon>Chryseobacterium</taxon>
    </lineage>
</organism>
<evidence type="ECO:0000313" key="1">
    <source>
        <dbReference type="EMBL" id="SNV34893.1"/>
    </source>
</evidence>
<accession>A0A239WLW7</accession>
<dbReference type="RefSeq" id="WP_095069844.1">
    <property type="nucleotide sequence ID" value="NZ_LT906465.1"/>
</dbReference>
<dbReference type="EMBL" id="LT906465">
    <property type="protein sequence ID" value="SNV34893.1"/>
    <property type="molecule type" value="Genomic_DNA"/>
</dbReference>
<protein>
    <submittedName>
        <fullName evidence="1">Uncharacterized protein</fullName>
    </submittedName>
</protein>
<gene>
    <name evidence="1" type="ORF">SAMEA4412677_00371</name>
</gene>
<keyword evidence="2" id="KW-1185">Reference proteome</keyword>
<name>A0A239WLW7_9FLAO</name>